<feature type="transmembrane region" description="Helical" evidence="2">
    <location>
        <begin position="47"/>
        <end position="66"/>
    </location>
</feature>
<feature type="compositionally biased region" description="Polar residues" evidence="1">
    <location>
        <begin position="1"/>
        <end position="12"/>
    </location>
</feature>
<feature type="transmembrane region" description="Helical" evidence="2">
    <location>
        <begin position="159"/>
        <end position="182"/>
    </location>
</feature>
<evidence type="ECO:0000256" key="2">
    <source>
        <dbReference type="SAM" id="Phobius"/>
    </source>
</evidence>
<dbReference type="RefSeq" id="WP_338886428.1">
    <property type="nucleotide sequence ID" value="NZ_CP147846.1"/>
</dbReference>
<keyword evidence="2" id="KW-0472">Membrane</keyword>
<organism evidence="3 4">
    <name type="scientific">Rhodococcus sovatensis</name>
    <dbReference type="NCBI Taxonomy" id="1805840"/>
    <lineage>
        <taxon>Bacteria</taxon>
        <taxon>Bacillati</taxon>
        <taxon>Actinomycetota</taxon>
        <taxon>Actinomycetes</taxon>
        <taxon>Mycobacteriales</taxon>
        <taxon>Nocardiaceae</taxon>
        <taxon>Rhodococcus</taxon>
    </lineage>
</organism>
<feature type="transmembrane region" description="Helical" evidence="2">
    <location>
        <begin position="133"/>
        <end position="153"/>
    </location>
</feature>
<evidence type="ECO:0008006" key="5">
    <source>
        <dbReference type="Google" id="ProtNLM"/>
    </source>
</evidence>
<dbReference type="EMBL" id="CP147846">
    <property type="protein sequence ID" value="WXG67003.1"/>
    <property type="molecule type" value="Genomic_DNA"/>
</dbReference>
<feature type="transmembrane region" description="Helical" evidence="2">
    <location>
        <begin position="98"/>
        <end position="121"/>
    </location>
</feature>
<keyword evidence="2" id="KW-1133">Transmembrane helix</keyword>
<dbReference type="Proteomes" id="UP001432000">
    <property type="component" value="Chromosome"/>
</dbReference>
<protein>
    <recommendedName>
        <fullName evidence="5">Integral membrane protein</fullName>
    </recommendedName>
</protein>
<accession>A0ABZ2PGK6</accession>
<evidence type="ECO:0000256" key="1">
    <source>
        <dbReference type="SAM" id="MobiDB-lite"/>
    </source>
</evidence>
<name>A0ABZ2PGK6_9NOCA</name>
<reference evidence="3 4" key="1">
    <citation type="submission" date="2024-03" db="EMBL/GenBank/DDBJ databases">
        <title>Natural products discovery in diverse microorganisms through a two-stage MS feature dereplication strategy.</title>
        <authorList>
            <person name="Zhang R."/>
        </authorList>
    </citation>
    <scope>NUCLEOTIDE SEQUENCE [LARGE SCALE GENOMIC DNA]</scope>
    <source>
        <strain evidence="3 4">18930</strain>
    </source>
</reference>
<feature type="region of interest" description="Disordered" evidence="1">
    <location>
        <begin position="1"/>
        <end position="35"/>
    </location>
</feature>
<evidence type="ECO:0000313" key="4">
    <source>
        <dbReference type="Proteomes" id="UP001432000"/>
    </source>
</evidence>
<proteinExistence type="predicted"/>
<sequence length="197" mass="21732">MSNNWHPENEQQPPQPDWERWEAEHGPPPLHQVDRPAPVDVETARHLLWGVAGLGLLSLLMTLIMVNGERTVFAQQLVDDIKAQDPSLPLTLDSAETYLTVALVMMALFGIGFAALFTYWVQKMRMGRLWARAVLTMIGTVTVVLAIPQLFGFGVDGGALQIVMSVVSILQGVLAAGANYLLHRKESNAYFLASRKA</sequence>
<evidence type="ECO:0000313" key="3">
    <source>
        <dbReference type="EMBL" id="WXG67003.1"/>
    </source>
</evidence>
<gene>
    <name evidence="3" type="ORF">WDS16_17265</name>
</gene>
<keyword evidence="4" id="KW-1185">Reference proteome</keyword>
<keyword evidence="2" id="KW-0812">Transmembrane</keyword>